<dbReference type="PIRSF" id="PIRSF001399">
    <property type="entry name" value="DHquinase_II"/>
    <property type="match status" value="1"/>
</dbReference>
<dbReference type="NCBIfam" id="NF003804">
    <property type="entry name" value="PRK05395.1-1"/>
    <property type="match status" value="1"/>
</dbReference>
<dbReference type="NCBIfam" id="NF003807">
    <property type="entry name" value="PRK05395.1-4"/>
    <property type="match status" value="1"/>
</dbReference>
<dbReference type="GO" id="GO:0003855">
    <property type="term" value="F:3-dehydroquinate dehydratase activity"/>
    <property type="evidence" value="ECO:0007669"/>
    <property type="project" value="UniProtKB-UniRule"/>
</dbReference>
<name>A0A109Q9Q8_9GAMM</name>
<evidence type="ECO:0000256" key="9">
    <source>
        <dbReference type="PIRSR" id="PIRSR001399-1"/>
    </source>
</evidence>
<comment type="subunit">
    <text evidence="5 8">Homododecamer.</text>
</comment>
<dbReference type="InterPro" id="IPR001874">
    <property type="entry name" value="DHquinase_II"/>
</dbReference>
<feature type="binding site" evidence="8 10">
    <location>
        <position position="90"/>
    </location>
    <ligand>
        <name>substrate</name>
    </ligand>
</feature>
<dbReference type="SUPFAM" id="SSF52304">
    <property type="entry name" value="Type II 3-dehydroquinate dehydratase"/>
    <property type="match status" value="1"/>
</dbReference>
<evidence type="ECO:0000256" key="2">
    <source>
        <dbReference type="ARBA" id="ARBA00003924"/>
    </source>
</evidence>
<dbReference type="Gene3D" id="3.40.50.9100">
    <property type="entry name" value="Dehydroquinase, class II"/>
    <property type="match status" value="1"/>
</dbReference>
<dbReference type="PANTHER" id="PTHR21272">
    <property type="entry name" value="CATABOLIC 3-DEHYDROQUINASE"/>
    <property type="match status" value="1"/>
</dbReference>
<dbReference type="GO" id="GO:0009423">
    <property type="term" value="P:chorismate biosynthetic process"/>
    <property type="evidence" value="ECO:0007669"/>
    <property type="project" value="UniProtKB-UniRule"/>
</dbReference>
<reference evidence="12 13" key="1">
    <citation type="submission" date="2016-01" db="EMBL/GenBank/DDBJ databases">
        <title>Genome sequence of Ca. Arsenophonus lipopteni, the exclusive symbiont of a blood sucking fly Lipoptena cervi (Diptera: Hippoboscidae).</title>
        <authorList>
            <person name="Novakova E."/>
            <person name="Hypsa V."/>
            <person name="Nguyen P."/>
            <person name="Husnik F."/>
            <person name="Darby A.C."/>
        </authorList>
    </citation>
    <scope>NUCLEOTIDE SEQUENCE [LARGE SCALE GENOMIC DNA]</scope>
    <source>
        <strain evidence="12 13">CB</strain>
    </source>
</reference>
<dbReference type="CDD" id="cd00466">
    <property type="entry name" value="DHQase_II"/>
    <property type="match status" value="1"/>
</dbReference>
<organism evidence="12 13">
    <name type="scientific">Candidatus Arsenophonus lipoptenae</name>
    <dbReference type="NCBI Taxonomy" id="634113"/>
    <lineage>
        <taxon>Bacteria</taxon>
        <taxon>Pseudomonadati</taxon>
        <taxon>Pseudomonadota</taxon>
        <taxon>Gammaproteobacteria</taxon>
        <taxon>Enterobacterales</taxon>
        <taxon>Morganellaceae</taxon>
        <taxon>Arsenophonus</taxon>
    </lineage>
</organism>
<evidence type="ECO:0000313" key="13">
    <source>
        <dbReference type="Proteomes" id="UP000069926"/>
    </source>
</evidence>
<feature type="binding site" evidence="8 10">
    <location>
        <position position="83"/>
    </location>
    <ligand>
        <name>substrate</name>
    </ligand>
</feature>
<evidence type="ECO:0000256" key="8">
    <source>
        <dbReference type="HAMAP-Rule" id="MF_00169"/>
    </source>
</evidence>
<dbReference type="Proteomes" id="UP000069926">
    <property type="component" value="Chromosome"/>
</dbReference>
<keyword evidence="8" id="KW-0057">Aromatic amino acid biosynthesis</keyword>
<feature type="active site" description="Proton acceptor" evidence="8 9">
    <location>
        <position position="26"/>
    </location>
</feature>
<comment type="function">
    <text evidence="2 8">Catalyzes a trans-dehydration via an enolate intermediate.</text>
</comment>
<dbReference type="UniPathway" id="UPA00053">
    <property type="reaction ID" value="UER00086"/>
</dbReference>
<evidence type="ECO:0000256" key="10">
    <source>
        <dbReference type="PIRSR" id="PIRSR001399-2"/>
    </source>
</evidence>
<feature type="binding site" evidence="8 10">
    <location>
        <position position="77"/>
    </location>
    <ligand>
        <name>substrate</name>
    </ligand>
</feature>
<comment type="similarity">
    <text evidence="4 8">Belongs to the type-II 3-dehydroquinase family.</text>
</comment>
<dbReference type="AlphaFoldDB" id="A0A109Q9Q8"/>
<dbReference type="PROSITE" id="PS01029">
    <property type="entry name" value="DEHYDROQUINASE_II"/>
    <property type="match status" value="1"/>
</dbReference>
<dbReference type="InterPro" id="IPR036441">
    <property type="entry name" value="DHquinase_II_sf"/>
</dbReference>
<evidence type="ECO:0000256" key="1">
    <source>
        <dbReference type="ARBA" id="ARBA00001864"/>
    </source>
</evidence>
<feature type="binding site" evidence="8 10">
    <location>
        <position position="114"/>
    </location>
    <ligand>
        <name>substrate</name>
    </ligand>
</feature>
<evidence type="ECO:0000256" key="3">
    <source>
        <dbReference type="ARBA" id="ARBA00004902"/>
    </source>
</evidence>
<evidence type="ECO:0000256" key="11">
    <source>
        <dbReference type="PIRSR" id="PIRSR001399-3"/>
    </source>
</evidence>
<dbReference type="KEGG" id="asy:AUT07_00424"/>
<feature type="site" description="Transition state stabilizer" evidence="8 11">
    <location>
        <position position="21"/>
    </location>
</feature>
<comment type="catalytic activity">
    <reaction evidence="1 8">
        <text>3-dehydroquinate = 3-dehydroshikimate + H2O</text>
        <dbReference type="Rhea" id="RHEA:21096"/>
        <dbReference type="ChEBI" id="CHEBI:15377"/>
        <dbReference type="ChEBI" id="CHEBI:16630"/>
        <dbReference type="ChEBI" id="CHEBI:32364"/>
        <dbReference type="EC" id="4.2.1.10"/>
    </reaction>
</comment>
<dbReference type="PANTHER" id="PTHR21272:SF3">
    <property type="entry name" value="CATABOLIC 3-DEHYDROQUINASE"/>
    <property type="match status" value="1"/>
</dbReference>
<dbReference type="NCBIfam" id="TIGR01088">
    <property type="entry name" value="aroQ"/>
    <property type="match status" value="1"/>
</dbReference>
<dbReference type="NCBIfam" id="NF003805">
    <property type="entry name" value="PRK05395.1-2"/>
    <property type="match status" value="1"/>
</dbReference>
<evidence type="ECO:0000256" key="6">
    <source>
        <dbReference type="ARBA" id="ARBA00012060"/>
    </source>
</evidence>
<dbReference type="InterPro" id="IPR018509">
    <property type="entry name" value="DHquinase_II_CS"/>
</dbReference>
<dbReference type="EMBL" id="CP013920">
    <property type="protein sequence ID" value="AMA64996.1"/>
    <property type="molecule type" value="Genomic_DNA"/>
</dbReference>
<keyword evidence="7 8" id="KW-0456">Lyase</keyword>
<comment type="pathway">
    <text evidence="3 8">Metabolic intermediate biosynthesis; chorismate biosynthesis; chorismate from D-erythrose 4-phosphate and phosphoenolpyruvate: step 3/7.</text>
</comment>
<dbReference type="GO" id="GO:0019631">
    <property type="term" value="P:quinate catabolic process"/>
    <property type="evidence" value="ECO:0007669"/>
    <property type="project" value="TreeGrafter"/>
</dbReference>
<dbReference type="GO" id="GO:0008652">
    <property type="term" value="P:amino acid biosynthetic process"/>
    <property type="evidence" value="ECO:0007669"/>
    <property type="project" value="UniProtKB-KW"/>
</dbReference>
<dbReference type="GO" id="GO:0009073">
    <property type="term" value="P:aromatic amino acid family biosynthetic process"/>
    <property type="evidence" value="ECO:0007669"/>
    <property type="project" value="UniProtKB-KW"/>
</dbReference>
<dbReference type="OrthoDB" id="9790793at2"/>
<dbReference type="RefSeq" id="WP_066283565.1">
    <property type="nucleotide sequence ID" value="NZ_CP013920.1"/>
</dbReference>
<dbReference type="Pfam" id="PF01220">
    <property type="entry name" value="DHquinase_II"/>
    <property type="match status" value="1"/>
</dbReference>
<evidence type="ECO:0000256" key="7">
    <source>
        <dbReference type="ARBA" id="ARBA00023239"/>
    </source>
</evidence>
<evidence type="ECO:0000313" key="12">
    <source>
        <dbReference type="EMBL" id="AMA64996.1"/>
    </source>
</evidence>
<evidence type="ECO:0000256" key="5">
    <source>
        <dbReference type="ARBA" id="ARBA00011193"/>
    </source>
</evidence>
<gene>
    <name evidence="8 12" type="primary">aroQ</name>
    <name evidence="12" type="ORF">AUT07_00424</name>
</gene>
<dbReference type="EC" id="4.2.1.10" evidence="6 8"/>
<keyword evidence="8" id="KW-0028">Amino-acid biosynthesis</keyword>
<protein>
    <recommendedName>
        <fullName evidence="6 8">3-dehydroquinate dehydratase</fullName>
        <shortName evidence="8">3-dehydroquinase</shortName>
        <ecNumber evidence="6 8">4.2.1.10</ecNumber>
    </recommendedName>
    <alternativeName>
        <fullName evidence="8">Type II DHQase</fullName>
    </alternativeName>
</protein>
<feature type="binding site" evidence="8 10">
    <location>
        <begin position="104"/>
        <end position="105"/>
    </location>
    <ligand>
        <name>substrate</name>
    </ligand>
</feature>
<proteinExistence type="inferred from homology"/>
<feature type="active site" description="Proton donor" evidence="8 9">
    <location>
        <position position="103"/>
    </location>
</feature>
<sequence length="157" mass="17686">MVKNFHILLLNGPNLNRLGVRETELYGSITLKDIINITNEKAKQLGFKLSHFQSNAEHELINKIHQAEGLIDFMLINPAALTHTSIALRDAILSVGIPFYEIHLTNIYIRESFRKKSYLSDIANGVICGFLVDGYLFALESAAKFLLNIETKNLLTN</sequence>
<accession>A0A109Q9Q8</accession>
<dbReference type="HAMAP" id="MF_00169">
    <property type="entry name" value="AroQ"/>
    <property type="match status" value="1"/>
</dbReference>
<dbReference type="STRING" id="634113.AUT07_00424"/>
<keyword evidence="13" id="KW-1185">Reference proteome</keyword>
<dbReference type="PATRIC" id="fig|634113.3.peg.408"/>
<evidence type="ECO:0000256" key="4">
    <source>
        <dbReference type="ARBA" id="ARBA00011037"/>
    </source>
</evidence>